<dbReference type="EMBL" id="RIAR02000001">
    <property type="protein sequence ID" value="NSL85260.1"/>
    <property type="molecule type" value="Genomic_DNA"/>
</dbReference>
<gene>
    <name evidence="1" type="ORF">ECE50_000340</name>
</gene>
<comment type="caution">
    <text evidence="1">The sequence shown here is derived from an EMBL/GenBank/DDBJ whole genome shotgun (WGS) entry which is preliminary data.</text>
</comment>
<accession>A0A9Q5D824</accession>
<organism evidence="1 2">
    <name type="scientific">Chitinophaga solisilvae</name>
    <dbReference type="NCBI Taxonomy" id="1233460"/>
    <lineage>
        <taxon>Bacteria</taxon>
        <taxon>Pseudomonadati</taxon>
        <taxon>Bacteroidota</taxon>
        <taxon>Chitinophagia</taxon>
        <taxon>Chitinophagales</taxon>
        <taxon>Chitinophagaceae</taxon>
        <taxon>Chitinophaga</taxon>
    </lineage>
</organism>
<evidence type="ECO:0000313" key="1">
    <source>
        <dbReference type="EMBL" id="NSL85260.1"/>
    </source>
</evidence>
<proteinExistence type="predicted"/>
<reference evidence="1" key="1">
    <citation type="submission" date="2020-05" db="EMBL/GenBank/DDBJ databases">
        <title>Chitinophaga laudate sp. nov., isolated from a tropical peat swamp.</title>
        <authorList>
            <person name="Goh C.B.S."/>
            <person name="Lee M.S."/>
            <person name="Parimannan S."/>
            <person name="Pasbakhsh P."/>
            <person name="Yule C.M."/>
            <person name="Rajandas H."/>
            <person name="Loke S."/>
            <person name="Croft L."/>
            <person name="Tan J.B.L."/>
        </authorList>
    </citation>
    <scope>NUCLEOTIDE SEQUENCE</scope>
    <source>
        <strain evidence="1">Mgbs1</strain>
    </source>
</reference>
<protein>
    <submittedName>
        <fullName evidence="1">Uncharacterized protein</fullName>
    </submittedName>
</protein>
<name>A0A9Q5D824_9BACT</name>
<evidence type="ECO:0000313" key="2">
    <source>
        <dbReference type="Proteomes" id="UP000281028"/>
    </source>
</evidence>
<dbReference type="Proteomes" id="UP000281028">
    <property type="component" value="Unassembled WGS sequence"/>
</dbReference>
<dbReference type="AlphaFoldDB" id="A0A9Q5D824"/>
<sequence>MIRIYCDSNVFRLLKPTSKQFKQEIFDYFESIRKNAVFVFSEAHLDDLRPSPEYFRNEDLEYMEKYTDDLFIQYNHSTKIWDCFRATPKMAYEERNFTAYEDALKNPFDFRSLIADLGDFPGKELVCKMVETALSAPISVHGDGEVTPEIIEQNKELLDKMVPGYHPDMSVGSFMGNIQPFLKGLFEDHKEFDELHRSATAYIDTNEFKYEKWGLAFNEQLEKTLVGKKFTDILRQLSSANEGIDYWQQFFQAYLMLELLGITEEKAGGKRKKNNMLDLTKDCAHAFNAMSCDYFITNDKGLLVKAQILYHIFQVNSTKIINLDELDSFDLAQSQVDPLNKLIPFLKLLPKSLEVDQSVITYPLKDTFLHYFDSVSKFRINDKMYMIWASKDGGHYFMYRELLKVCSLVVGIWGKDSSGKDEVGIEELAMLAKSDISRVFAYGASRCVCPTNV</sequence>
<keyword evidence="2" id="KW-1185">Reference proteome</keyword>